<evidence type="ECO:0000256" key="1">
    <source>
        <dbReference type="ARBA" id="ARBA00022729"/>
    </source>
</evidence>
<proteinExistence type="evidence at transcript level"/>
<feature type="domain" description="Yeast cell wall synthesis Kre9/Knh1-like N-terminal" evidence="3">
    <location>
        <begin position="31"/>
        <end position="132"/>
    </location>
</feature>
<evidence type="ECO:0000256" key="2">
    <source>
        <dbReference type="SAM" id="SignalP"/>
    </source>
</evidence>
<sequence>MMSKRWVLGLLAAVAPFVSAGIANIYWPIASPSASAPWVIGQKNIVTWQTGGGTGIQVFDIQLHNSDSSVLNGFYHVALRVPMERLPGGYKNYGGEMEVDLDSSIPAADNYILIFMNTYTGAVYARSQKFTIYESAPSNYTSDAYPTATQTATLSGTPAPTDQWAVTLNGPDADATTSAQQIAGNAGSGNS</sequence>
<dbReference type="Pfam" id="PF10342">
    <property type="entry name" value="Kre9_KNH"/>
    <property type="match status" value="1"/>
</dbReference>
<accession>D5KXZ9</accession>
<evidence type="ECO:0000313" key="4">
    <source>
        <dbReference type="EMBL" id="ADE10044.1"/>
    </source>
</evidence>
<evidence type="ECO:0000259" key="3">
    <source>
        <dbReference type="Pfam" id="PF10342"/>
    </source>
</evidence>
<name>D5KXZ9_9TREE</name>
<dbReference type="InterPro" id="IPR018466">
    <property type="entry name" value="Kre9/Knh1-like_N"/>
</dbReference>
<dbReference type="EMBL" id="GU723599">
    <property type="protein sequence ID" value="ADE10044.1"/>
    <property type="molecule type" value="mRNA"/>
</dbReference>
<feature type="signal peptide" evidence="2">
    <location>
        <begin position="1"/>
        <end position="20"/>
    </location>
</feature>
<keyword evidence="1 2" id="KW-0732">Signal</keyword>
<reference evidence="4" key="1">
    <citation type="submission" date="2010-02" db="EMBL/GenBank/DDBJ databases">
        <authorList>
            <person name="Xie B."/>
            <person name="Huang X."/>
            <person name="Deng Y."/>
        </authorList>
    </citation>
    <scope>NUCLEOTIDE SEQUENCE</scope>
</reference>
<feature type="chain" id="PRO_5003074147" description="Yeast cell wall synthesis Kre9/Knh1-like N-terminal domain-containing protein" evidence="2">
    <location>
        <begin position="21"/>
        <end position="191"/>
    </location>
</feature>
<organism evidence="4">
    <name type="scientific">Tremella fuciformis</name>
    <dbReference type="NCBI Taxonomy" id="64657"/>
    <lineage>
        <taxon>Eukaryota</taxon>
        <taxon>Fungi</taxon>
        <taxon>Dikarya</taxon>
        <taxon>Basidiomycota</taxon>
        <taxon>Agaricomycotina</taxon>
        <taxon>Tremellomycetes</taxon>
        <taxon>Tremellales</taxon>
        <taxon>Tremellaceae</taxon>
        <taxon>Tremella</taxon>
    </lineage>
</organism>
<dbReference type="AlphaFoldDB" id="D5KXZ9"/>
<protein>
    <recommendedName>
        <fullName evidence="3">Yeast cell wall synthesis Kre9/Knh1-like N-terminal domain-containing protein</fullName>
    </recommendedName>
</protein>